<keyword evidence="1" id="KW-1133">Transmembrane helix</keyword>
<proteinExistence type="predicted"/>
<feature type="transmembrane region" description="Helical" evidence="1">
    <location>
        <begin position="403"/>
        <end position="421"/>
    </location>
</feature>
<evidence type="ECO:0000313" key="3">
    <source>
        <dbReference type="Proteomes" id="UP000757232"/>
    </source>
</evidence>
<organism evidence="2 3">
    <name type="scientific">Sanghuangporus baumii</name>
    <name type="common">Phellinus baumii</name>
    <dbReference type="NCBI Taxonomy" id="108892"/>
    <lineage>
        <taxon>Eukaryota</taxon>
        <taxon>Fungi</taxon>
        <taxon>Dikarya</taxon>
        <taxon>Basidiomycota</taxon>
        <taxon>Agaricomycotina</taxon>
        <taxon>Agaricomycetes</taxon>
        <taxon>Hymenochaetales</taxon>
        <taxon>Hymenochaetaceae</taxon>
        <taxon>Sanghuangporus</taxon>
    </lineage>
</organism>
<protein>
    <submittedName>
        <fullName evidence="2">Uncharacterized protein</fullName>
    </submittedName>
</protein>
<evidence type="ECO:0000313" key="2">
    <source>
        <dbReference type="EMBL" id="OCB88464.1"/>
    </source>
</evidence>
<sequence>MAQTFLSEKMIAALDSDAYDMPLNFPRDLMDKPRTTVADHLSGVHAFFGNPDRQVVEILDAISTILVSKKNEEYISVAMDVTKASLELYISSNGTDLGNAGRHLDRVRETLKKIKEIHGSRESMQEVERFTSDEVEDEIPQLRTERDNLGRIIYEFSIEKLKACFERETARKIRTLVQEIVDRPSNRADQSVPEWIYYVDNQHMGLIAAMDLVFRAIHKYKAAKSTIDQRRALDLLVPFIMLAHSKAVDGKEDVAGTKPQSLYNICGFILEREFDVRMPDAFRRFWDEVFSLHIAYIHLLRLAFSPSSARFLDPKLKLTIIQSREEDKRTLEYDLERDIDFRTLFTVNPEDNDTSKESTLNNAYSICLQRFAKKGVPTHHYGKYGPHGECNLLAYLVNHHVHAFAYIGVSDLACIGCWLYFRVYNKHAKKKSLPMYDIRGSHSQTRGKWVKPVLLDDDLEQTLERDLIAEAKEEFFILQYNDD</sequence>
<keyword evidence="3" id="KW-1185">Reference proteome</keyword>
<name>A0A9Q5HYS6_SANBA</name>
<dbReference type="EMBL" id="LNZH02000178">
    <property type="protein sequence ID" value="OCB88464.1"/>
    <property type="molecule type" value="Genomic_DNA"/>
</dbReference>
<dbReference type="OrthoDB" id="3069483at2759"/>
<reference evidence="2" key="1">
    <citation type="submission" date="2016-06" db="EMBL/GenBank/DDBJ databases">
        <title>Draft Genome sequence of the fungus Inonotus baumii.</title>
        <authorList>
            <person name="Zhu H."/>
            <person name="Lin W."/>
        </authorList>
    </citation>
    <scope>NUCLEOTIDE SEQUENCE</scope>
    <source>
        <strain evidence="2">821</strain>
    </source>
</reference>
<dbReference type="Pfam" id="PF14441">
    <property type="entry name" value="OTT_1508_deam"/>
    <property type="match status" value="1"/>
</dbReference>
<dbReference type="Proteomes" id="UP000757232">
    <property type="component" value="Unassembled WGS sequence"/>
</dbReference>
<dbReference type="AlphaFoldDB" id="A0A9Q5HYS6"/>
<gene>
    <name evidence="2" type="ORF">A7U60_g4372</name>
</gene>
<evidence type="ECO:0000256" key="1">
    <source>
        <dbReference type="SAM" id="Phobius"/>
    </source>
</evidence>
<keyword evidence="1" id="KW-0472">Membrane</keyword>
<accession>A0A9Q5HYS6</accession>
<dbReference type="InterPro" id="IPR027796">
    <property type="entry name" value="OTT_1508_deam-like"/>
</dbReference>
<keyword evidence="1" id="KW-0812">Transmembrane</keyword>
<comment type="caution">
    <text evidence="2">The sequence shown here is derived from an EMBL/GenBank/DDBJ whole genome shotgun (WGS) entry which is preliminary data.</text>
</comment>